<dbReference type="EMBL" id="LRPM01000049">
    <property type="protein sequence ID" value="KWZ77435.1"/>
    <property type="molecule type" value="Genomic_DNA"/>
</dbReference>
<keyword evidence="1" id="KW-0472">Membrane</keyword>
<dbReference type="OrthoDB" id="9970995at2"/>
<protein>
    <submittedName>
        <fullName evidence="2">Uncharacterized protein</fullName>
    </submittedName>
</protein>
<reference evidence="3" key="1">
    <citation type="submission" date="2016-01" db="EMBL/GenBank/DDBJ databases">
        <authorList>
            <person name="Mitreva M."/>
            <person name="Pepin K.H."/>
            <person name="Mihindukulasuriya K.A."/>
            <person name="Fulton R."/>
            <person name="Fronick C."/>
            <person name="O'Laughlin M."/>
            <person name="Miner T."/>
            <person name="Herter B."/>
            <person name="Rosa B.A."/>
            <person name="Cordes M."/>
            <person name="Tomlinson C."/>
            <person name="Wollam A."/>
            <person name="Palsikar V.B."/>
            <person name="Mardis E.R."/>
            <person name="Wilson R.K."/>
        </authorList>
    </citation>
    <scope>NUCLEOTIDE SEQUENCE [LARGE SCALE GENOMIC DNA]</scope>
    <source>
        <strain evidence="3">MJR8151</strain>
    </source>
</reference>
<sequence length="75" mass="8997">MIEKMKRSEKYRLFKDLGIPRYVLLDEKAKKKEQMFWSLMAFLMLVLSMTGRNEVQRVFGKLALFIICLFGVFDR</sequence>
<feature type="transmembrane region" description="Helical" evidence="1">
    <location>
        <begin position="35"/>
        <end position="52"/>
    </location>
</feature>
<dbReference type="PATRIC" id="fig|33036.3.peg.1416"/>
<name>A0A133KDA8_9FIRM</name>
<organism evidence="2 3">
    <name type="scientific">Anaerococcus tetradius</name>
    <dbReference type="NCBI Taxonomy" id="33036"/>
    <lineage>
        <taxon>Bacteria</taxon>
        <taxon>Bacillati</taxon>
        <taxon>Bacillota</taxon>
        <taxon>Tissierellia</taxon>
        <taxon>Tissierellales</taxon>
        <taxon>Peptoniphilaceae</taxon>
        <taxon>Anaerococcus</taxon>
    </lineage>
</organism>
<keyword evidence="1" id="KW-0812">Transmembrane</keyword>
<gene>
    <name evidence="2" type="ORF">HMPREF3200_01428</name>
</gene>
<keyword evidence="1" id="KW-1133">Transmembrane helix</keyword>
<evidence type="ECO:0000256" key="1">
    <source>
        <dbReference type="SAM" id="Phobius"/>
    </source>
</evidence>
<comment type="caution">
    <text evidence="2">The sequence shown here is derived from an EMBL/GenBank/DDBJ whole genome shotgun (WGS) entry which is preliminary data.</text>
</comment>
<dbReference type="AlphaFoldDB" id="A0A133KDA8"/>
<feature type="transmembrane region" description="Helical" evidence="1">
    <location>
        <begin position="58"/>
        <end position="73"/>
    </location>
</feature>
<proteinExistence type="predicted"/>
<accession>A0A133KDA8</accession>
<keyword evidence="3" id="KW-1185">Reference proteome</keyword>
<dbReference type="Proteomes" id="UP000070383">
    <property type="component" value="Unassembled WGS sequence"/>
</dbReference>
<evidence type="ECO:0000313" key="2">
    <source>
        <dbReference type="EMBL" id="KWZ77435.1"/>
    </source>
</evidence>
<dbReference type="RefSeq" id="WP_060929648.1">
    <property type="nucleotide sequence ID" value="NZ_KQ955281.1"/>
</dbReference>
<dbReference type="STRING" id="33036.HMPREF3200_01428"/>
<evidence type="ECO:0000313" key="3">
    <source>
        <dbReference type="Proteomes" id="UP000070383"/>
    </source>
</evidence>